<feature type="domain" description="YqaJ viral recombinase" evidence="1">
    <location>
        <begin position="44"/>
        <end position="154"/>
    </location>
</feature>
<dbReference type="STRING" id="407821.A0A087UAW1"/>
<dbReference type="SUPFAM" id="SSF52980">
    <property type="entry name" value="Restriction endonuclease-like"/>
    <property type="match status" value="1"/>
</dbReference>
<dbReference type="OMA" id="CESKAIN"/>
<dbReference type="InterPro" id="IPR011335">
    <property type="entry name" value="Restrct_endonuc-II-like"/>
</dbReference>
<dbReference type="OrthoDB" id="6437257at2759"/>
<gene>
    <name evidence="2" type="ORF">X975_05303</name>
</gene>
<feature type="non-terminal residue" evidence="2">
    <location>
        <position position="167"/>
    </location>
</feature>
<dbReference type="PANTHER" id="PTHR46609">
    <property type="entry name" value="EXONUCLEASE, PHAGE-TYPE/RECB, C-TERMINAL DOMAIN-CONTAINING PROTEIN"/>
    <property type="match status" value="1"/>
</dbReference>
<dbReference type="GO" id="GO:0006281">
    <property type="term" value="P:DNA repair"/>
    <property type="evidence" value="ECO:0007669"/>
    <property type="project" value="UniProtKB-ARBA"/>
</dbReference>
<dbReference type="InterPro" id="IPR051703">
    <property type="entry name" value="NF-kappa-B_Signaling_Reg"/>
</dbReference>
<evidence type="ECO:0000259" key="1">
    <source>
        <dbReference type="Pfam" id="PF09588"/>
    </source>
</evidence>
<dbReference type="EMBL" id="KK119049">
    <property type="protein sequence ID" value="KFM74500.1"/>
    <property type="molecule type" value="Genomic_DNA"/>
</dbReference>
<organism evidence="2 3">
    <name type="scientific">Stegodyphus mimosarum</name>
    <name type="common">African social velvet spider</name>
    <dbReference type="NCBI Taxonomy" id="407821"/>
    <lineage>
        <taxon>Eukaryota</taxon>
        <taxon>Metazoa</taxon>
        <taxon>Ecdysozoa</taxon>
        <taxon>Arthropoda</taxon>
        <taxon>Chelicerata</taxon>
        <taxon>Arachnida</taxon>
        <taxon>Araneae</taxon>
        <taxon>Araneomorphae</taxon>
        <taxon>Entelegynae</taxon>
        <taxon>Eresoidea</taxon>
        <taxon>Eresidae</taxon>
        <taxon>Stegodyphus</taxon>
    </lineage>
</organism>
<dbReference type="Proteomes" id="UP000054359">
    <property type="component" value="Unassembled WGS sequence"/>
</dbReference>
<keyword evidence="3" id="KW-1185">Reference proteome</keyword>
<name>A0A087UAW1_STEMI</name>
<sequence length="167" mass="19215">MLYEGLSLELEDDLAAYYLAEIKTDINTAISLAQETVGQNNDIWVRERRKRFTGSNCYELFTYSKNKSPCWEKKLNNIYNSTFHGNKATEYGINAEGIARNVYQAKTGHFVLQSGLIVNPAAPWFGFSPDGIVIINGKTRLLEIKCPVYGQFCTSKRYFKKFKFYIY</sequence>
<dbReference type="Gene3D" id="3.90.320.10">
    <property type="match status" value="1"/>
</dbReference>
<dbReference type="CDD" id="cd22343">
    <property type="entry name" value="PDDEXK_lambda_exonuclease-like"/>
    <property type="match status" value="1"/>
</dbReference>
<proteinExistence type="predicted"/>
<evidence type="ECO:0000313" key="2">
    <source>
        <dbReference type="EMBL" id="KFM74500.1"/>
    </source>
</evidence>
<dbReference type="Pfam" id="PF09588">
    <property type="entry name" value="YqaJ"/>
    <property type="match status" value="1"/>
</dbReference>
<accession>A0A087UAW1</accession>
<dbReference type="InterPro" id="IPR011604">
    <property type="entry name" value="PDDEXK-like_dom_sf"/>
</dbReference>
<dbReference type="PANTHER" id="PTHR46609:SF8">
    <property type="entry name" value="YQAJ VIRAL RECOMBINASE DOMAIN-CONTAINING PROTEIN"/>
    <property type="match status" value="1"/>
</dbReference>
<dbReference type="AlphaFoldDB" id="A0A087UAW1"/>
<dbReference type="InterPro" id="IPR019080">
    <property type="entry name" value="YqaJ_viral_recombinase"/>
</dbReference>
<reference evidence="2 3" key="1">
    <citation type="submission" date="2013-11" db="EMBL/GenBank/DDBJ databases">
        <title>Genome sequencing of Stegodyphus mimosarum.</title>
        <authorList>
            <person name="Bechsgaard J."/>
        </authorList>
    </citation>
    <scope>NUCLEOTIDE SEQUENCE [LARGE SCALE GENOMIC DNA]</scope>
</reference>
<protein>
    <recommendedName>
        <fullName evidence="1">YqaJ viral recombinase domain-containing protein</fullName>
    </recommendedName>
</protein>
<evidence type="ECO:0000313" key="3">
    <source>
        <dbReference type="Proteomes" id="UP000054359"/>
    </source>
</evidence>